<dbReference type="EMBL" id="KV919121">
    <property type="protein sequence ID" value="OSX71630.1"/>
    <property type="molecule type" value="Genomic_DNA"/>
</dbReference>
<feature type="region of interest" description="Disordered" evidence="1">
    <location>
        <begin position="45"/>
        <end position="77"/>
    </location>
</feature>
<reference evidence="2 3" key="1">
    <citation type="submission" date="2017-03" db="EMBL/GenBank/DDBJ databases">
        <title>WGS assembly of Porphyra umbilicalis.</title>
        <authorList>
            <person name="Brawley S.H."/>
            <person name="Blouin N.A."/>
            <person name="Ficko-Blean E."/>
            <person name="Wheeler G.L."/>
            <person name="Lohr M."/>
            <person name="Goodson H.V."/>
            <person name="Jenkins J.W."/>
            <person name="Blaby-Haas C.E."/>
            <person name="Helliwell K.E."/>
            <person name="Chan C."/>
            <person name="Marriage T."/>
            <person name="Bhattacharya D."/>
            <person name="Klein A.S."/>
            <person name="Badis Y."/>
            <person name="Brodie J."/>
            <person name="Cao Y."/>
            <person name="Collen J."/>
            <person name="Dittami S.M."/>
            <person name="Gachon C.M."/>
            <person name="Green B.R."/>
            <person name="Karpowicz S."/>
            <person name="Kim J.W."/>
            <person name="Kudahl U."/>
            <person name="Lin S."/>
            <person name="Michel G."/>
            <person name="Mittag M."/>
            <person name="Olson B.J."/>
            <person name="Pangilinan J."/>
            <person name="Peng Y."/>
            <person name="Qiu H."/>
            <person name="Shu S."/>
            <person name="Singer J.T."/>
            <person name="Smith A.G."/>
            <person name="Sprecher B.N."/>
            <person name="Wagner V."/>
            <person name="Wang W."/>
            <person name="Wang Z.-Y."/>
            <person name="Yan J."/>
            <person name="Yarish C."/>
            <person name="Zoeuner-Riek S."/>
            <person name="Zhuang Y."/>
            <person name="Zou Y."/>
            <person name="Lindquist E.A."/>
            <person name="Grimwood J."/>
            <person name="Barry K."/>
            <person name="Rokhsar D.S."/>
            <person name="Schmutz J."/>
            <person name="Stiller J.W."/>
            <person name="Grossman A.R."/>
            <person name="Prochnik S.E."/>
        </authorList>
    </citation>
    <scope>NUCLEOTIDE SEQUENCE [LARGE SCALE GENOMIC DNA]</scope>
    <source>
        <strain evidence="2">4086291</strain>
    </source>
</reference>
<proteinExistence type="predicted"/>
<protein>
    <submittedName>
        <fullName evidence="2">Uncharacterized protein</fullName>
    </submittedName>
</protein>
<dbReference type="Proteomes" id="UP000218209">
    <property type="component" value="Unassembled WGS sequence"/>
</dbReference>
<evidence type="ECO:0000313" key="2">
    <source>
        <dbReference type="EMBL" id="OSX71630.1"/>
    </source>
</evidence>
<accession>A0A1X6NSZ0</accession>
<dbReference type="AlphaFoldDB" id="A0A1X6NSZ0"/>
<keyword evidence="3" id="KW-1185">Reference proteome</keyword>
<dbReference type="OrthoDB" id="268428at2759"/>
<evidence type="ECO:0000313" key="3">
    <source>
        <dbReference type="Proteomes" id="UP000218209"/>
    </source>
</evidence>
<name>A0A1X6NSZ0_PORUM</name>
<sequence length="77" mass="8058">MTVDEALVVLKKCITEVQTRMTISQPKFAIKLVGKDGVTVLESAVPPGGEKKVTSPPPTMEVEATATPASTDAMESA</sequence>
<organism evidence="2 3">
    <name type="scientific">Porphyra umbilicalis</name>
    <name type="common">Purple laver</name>
    <name type="synonym">Red alga</name>
    <dbReference type="NCBI Taxonomy" id="2786"/>
    <lineage>
        <taxon>Eukaryota</taxon>
        <taxon>Rhodophyta</taxon>
        <taxon>Bangiophyceae</taxon>
        <taxon>Bangiales</taxon>
        <taxon>Bangiaceae</taxon>
        <taxon>Porphyra</taxon>
    </lineage>
</organism>
<evidence type="ECO:0000256" key="1">
    <source>
        <dbReference type="SAM" id="MobiDB-lite"/>
    </source>
</evidence>
<gene>
    <name evidence="2" type="ORF">BU14_0518s0022</name>
</gene>